<accession>A0ABV1M3G7</accession>
<keyword evidence="9" id="KW-0175">Coiled coil</keyword>
<dbReference type="SUPFAM" id="SSF144083">
    <property type="entry name" value="Magnesium transport protein CorA, transmembrane region"/>
    <property type="match status" value="1"/>
</dbReference>
<gene>
    <name evidence="8 10" type="primary">corA</name>
    <name evidence="10" type="ORF">ABNW52_06200</name>
</gene>
<reference evidence="10" key="1">
    <citation type="submission" date="2024-06" db="EMBL/GenBank/DDBJ databases">
        <title>Genome sequence of Vogesella sp. MAHUQ-64.</title>
        <authorList>
            <person name="Huq M.A."/>
        </authorList>
    </citation>
    <scope>NUCLEOTIDE SEQUENCE</scope>
    <source>
        <strain evidence="10">MAHUQ-64</strain>
    </source>
</reference>
<feature type="coiled-coil region" evidence="9">
    <location>
        <begin position="148"/>
        <end position="175"/>
    </location>
</feature>
<dbReference type="EMBL" id="JBEFLD010000003">
    <property type="protein sequence ID" value="MEQ6290205.1"/>
    <property type="molecule type" value="Genomic_DNA"/>
</dbReference>
<comment type="similarity">
    <text evidence="2 8">Belongs to the CorA metal ion transporter (MIT) (TC 1.A.35) family.</text>
</comment>
<dbReference type="NCBIfam" id="TIGR00383">
    <property type="entry name" value="corA"/>
    <property type="match status" value="1"/>
</dbReference>
<dbReference type="Proteomes" id="UP001433638">
    <property type="component" value="Unassembled WGS sequence"/>
</dbReference>
<organism evidence="10 11">
    <name type="scientific">Vogesella oryzagri</name>
    <dbReference type="NCBI Taxonomy" id="3160864"/>
    <lineage>
        <taxon>Bacteria</taxon>
        <taxon>Pseudomonadati</taxon>
        <taxon>Pseudomonadota</taxon>
        <taxon>Betaproteobacteria</taxon>
        <taxon>Neisseriales</taxon>
        <taxon>Chromobacteriaceae</taxon>
        <taxon>Vogesella</taxon>
    </lineage>
</organism>
<evidence type="ECO:0000256" key="3">
    <source>
        <dbReference type="ARBA" id="ARBA00022448"/>
    </source>
</evidence>
<evidence type="ECO:0000256" key="7">
    <source>
        <dbReference type="ARBA" id="ARBA00023136"/>
    </source>
</evidence>
<dbReference type="SUPFAM" id="SSF143865">
    <property type="entry name" value="CorA soluble domain-like"/>
    <property type="match status" value="1"/>
</dbReference>
<dbReference type="InterPro" id="IPR002523">
    <property type="entry name" value="MgTranspt_CorA/ZnTranspt_ZntB"/>
</dbReference>
<evidence type="ECO:0000313" key="10">
    <source>
        <dbReference type="EMBL" id="MEQ6290205.1"/>
    </source>
</evidence>
<dbReference type="CDD" id="cd12830">
    <property type="entry name" value="MtCorA-like"/>
    <property type="match status" value="1"/>
</dbReference>
<name>A0ABV1M3G7_9NEIS</name>
<keyword evidence="5 8" id="KW-0812">Transmembrane</keyword>
<dbReference type="Pfam" id="PF01544">
    <property type="entry name" value="CorA"/>
    <property type="match status" value="1"/>
</dbReference>
<proteinExistence type="inferred from homology"/>
<comment type="subcellular location">
    <subcellularLocation>
        <location evidence="1">Cell membrane</location>
        <topology evidence="1">Multi-pass membrane protein</topology>
    </subcellularLocation>
    <subcellularLocation>
        <location evidence="8">Membrane</location>
        <topology evidence="8">Multi-pass membrane protein</topology>
    </subcellularLocation>
</comment>
<dbReference type="Gene3D" id="1.20.58.340">
    <property type="entry name" value="Magnesium transport protein CorA, transmembrane region"/>
    <property type="match status" value="2"/>
</dbReference>
<dbReference type="RefSeq" id="WP_349585488.1">
    <property type="nucleotide sequence ID" value="NZ_JBEFLD010000003.1"/>
</dbReference>
<dbReference type="Gene3D" id="3.30.460.20">
    <property type="entry name" value="CorA soluble domain-like"/>
    <property type="match status" value="1"/>
</dbReference>
<dbReference type="InterPro" id="IPR045861">
    <property type="entry name" value="CorA_cytoplasmic_dom"/>
</dbReference>
<dbReference type="PANTHER" id="PTHR46494">
    <property type="entry name" value="CORA FAMILY METAL ION TRANSPORTER (EUROFUNG)"/>
    <property type="match status" value="1"/>
</dbReference>
<keyword evidence="4 8" id="KW-1003">Cell membrane</keyword>
<evidence type="ECO:0000313" key="11">
    <source>
        <dbReference type="Proteomes" id="UP001433638"/>
    </source>
</evidence>
<comment type="function">
    <text evidence="8">Mediates influx of magnesium ions.</text>
</comment>
<sequence length="323" mass="36803">MLINCVAYQNGQKLADLQQEEIHDYLLRPDSFVWVALRDPAPEELEAMAVQFDLHELAVEDARNGHQRPKLEEYGDVLFCVLQTLQHNDAGELYVGEVDIFVGPNFVLSIRNNTRKGFQSVRDRCEQEPDLLQIGAGFVFYALIDAIVDRYFAIMHQLEDELDELEERLFNRKSSARRNIEDLYALKRKLVTVSHAVVPLHEVVGRLHGGRVPRVCGGLHDYYRDVDDHLARIIRSLESQRDMLSTAIQVNLAMISLDDSSVSKQLAAWAALFAVPTMIAGIYGMNFDNMPELKSSDGYPLTLLVMAALDVVLWWRFKKSGWL</sequence>
<keyword evidence="6 8" id="KW-1133">Transmembrane helix</keyword>
<keyword evidence="8" id="KW-0460">Magnesium</keyword>
<evidence type="ECO:0000256" key="4">
    <source>
        <dbReference type="ARBA" id="ARBA00022475"/>
    </source>
</evidence>
<feature type="transmembrane region" description="Helical" evidence="8">
    <location>
        <begin position="298"/>
        <end position="317"/>
    </location>
</feature>
<dbReference type="InterPro" id="IPR004488">
    <property type="entry name" value="Mg/Co-transport_prot_CorA"/>
</dbReference>
<evidence type="ECO:0000256" key="9">
    <source>
        <dbReference type="SAM" id="Coils"/>
    </source>
</evidence>
<evidence type="ECO:0000256" key="8">
    <source>
        <dbReference type="RuleBase" id="RU362010"/>
    </source>
</evidence>
<evidence type="ECO:0000256" key="1">
    <source>
        <dbReference type="ARBA" id="ARBA00004651"/>
    </source>
</evidence>
<feature type="transmembrane region" description="Helical" evidence="8">
    <location>
        <begin position="266"/>
        <end position="286"/>
    </location>
</feature>
<evidence type="ECO:0000256" key="2">
    <source>
        <dbReference type="ARBA" id="ARBA00009765"/>
    </source>
</evidence>
<keyword evidence="7 8" id="KW-0472">Membrane</keyword>
<dbReference type="PANTHER" id="PTHR46494:SF1">
    <property type="entry name" value="CORA FAMILY METAL ION TRANSPORTER (EUROFUNG)"/>
    <property type="match status" value="1"/>
</dbReference>
<dbReference type="InterPro" id="IPR045863">
    <property type="entry name" value="CorA_TM1_TM2"/>
</dbReference>
<evidence type="ECO:0000256" key="5">
    <source>
        <dbReference type="ARBA" id="ARBA00022692"/>
    </source>
</evidence>
<keyword evidence="11" id="KW-1185">Reference proteome</keyword>
<keyword evidence="3 8" id="KW-0813">Transport</keyword>
<comment type="caution">
    <text evidence="10">The sequence shown here is derived from an EMBL/GenBank/DDBJ whole genome shotgun (WGS) entry which is preliminary data.</text>
</comment>
<evidence type="ECO:0000256" key="6">
    <source>
        <dbReference type="ARBA" id="ARBA00022989"/>
    </source>
</evidence>
<keyword evidence="8" id="KW-0406">Ion transport</keyword>
<protein>
    <recommendedName>
        <fullName evidence="8">Magnesium transport protein CorA</fullName>
    </recommendedName>
</protein>